<dbReference type="InterPro" id="IPR023753">
    <property type="entry name" value="FAD/NAD-binding_dom"/>
</dbReference>
<keyword evidence="1" id="KW-0285">Flavoprotein</keyword>
<evidence type="ECO:0000256" key="1">
    <source>
        <dbReference type="ARBA" id="ARBA00022630"/>
    </source>
</evidence>
<reference evidence="7" key="1">
    <citation type="journal article" date="2014" name="Front. Microbiol.">
        <title>High frequency of phylogenetically diverse reductive dehalogenase-homologous genes in deep subseafloor sedimentary metagenomes.</title>
        <authorList>
            <person name="Kawai M."/>
            <person name="Futagami T."/>
            <person name="Toyoda A."/>
            <person name="Takaki Y."/>
            <person name="Nishi S."/>
            <person name="Hori S."/>
            <person name="Arai W."/>
            <person name="Tsubouchi T."/>
            <person name="Morono Y."/>
            <person name="Uchiyama I."/>
            <person name="Ito T."/>
            <person name="Fujiyama A."/>
            <person name="Inagaki F."/>
            <person name="Takami H."/>
        </authorList>
    </citation>
    <scope>NUCLEOTIDE SEQUENCE</scope>
    <source>
        <strain evidence="7">Expedition CK06-06</strain>
    </source>
</reference>
<evidence type="ECO:0000256" key="3">
    <source>
        <dbReference type="ARBA" id="ARBA00023002"/>
    </source>
</evidence>
<evidence type="ECO:0000256" key="5">
    <source>
        <dbReference type="ARBA" id="ARBA00023284"/>
    </source>
</evidence>
<evidence type="ECO:0000256" key="2">
    <source>
        <dbReference type="ARBA" id="ARBA00022827"/>
    </source>
</evidence>
<dbReference type="InterPro" id="IPR008255">
    <property type="entry name" value="Pyr_nucl-diS_OxRdtase_2_AS"/>
</dbReference>
<evidence type="ECO:0000313" key="7">
    <source>
        <dbReference type="EMBL" id="GAG92992.1"/>
    </source>
</evidence>
<evidence type="ECO:0000256" key="4">
    <source>
        <dbReference type="ARBA" id="ARBA00023157"/>
    </source>
</evidence>
<dbReference type="GO" id="GO:0016668">
    <property type="term" value="F:oxidoreductase activity, acting on a sulfur group of donors, NAD(P) as acceptor"/>
    <property type="evidence" value="ECO:0007669"/>
    <property type="project" value="UniProtKB-ARBA"/>
</dbReference>
<dbReference type="InterPro" id="IPR036188">
    <property type="entry name" value="FAD/NAD-bd_sf"/>
</dbReference>
<protein>
    <recommendedName>
        <fullName evidence="6">FAD/NAD(P)-binding domain-containing protein</fullName>
    </recommendedName>
</protein>
<dbReference type="EMBL" id="BART01026116">
    <property type="protein sequence ID" value="GAG92992.1"/>
    <property type="molecule type" value="Genomic_DNA"/>
</dbReference>
<keyword evidence="2" id="KW-0274">FAD</keyword>
<accession>X1CJ00</accession>
<keyword evidence="5" id="KW-0676">Redox-active center</keyword>
<organism evidence="7">
    <name type="scientific">marine sediment metagenome</name>
    <dbReference type="NCBI Taxonomy" id="412755"/>
    <lineage>
        <taxon>unclassified sequences</taxon>
        <taxon>metagenomes</taxon>
        <taxon>ecological metagenomes</taxon>
    </lineage>
</organism>
<dbReference type="SUPFAM" id="SSF51905">
    <property type="entry name" value="FAD/NAD(P)-binding domain"/>
    <property type="match status" value="1"/>
</dbReference>
<dbReference type="Gene3D" id="3.50.50.60">
    <property type="entry name" value="FAD/NAD(P)-binding domain"/>
    <property type="match status" value="1"/>
</dbReference>
<keyword evidence="3" id="KW-0560">Oxidoreductase</keyword>
<dbReference type="InterPro" id="IPR050097">
    <property type="entry name" value="Ferredoxin-NADP_redctase_2"/>
</dbReference>
<dbReference type="PRINTS" id="PR00368">
    <property type="entry name" value="FADPNR"/>
</dbReference>
<dbReference type="Pfam" id="PF07992">
    <property type="entry name" value="Pyr_redox_2"/>
    <property type="match status" value="1"/>
</dbReference>
<dbReference type="PRINTS" id="PR00469">
    <property type="entry name" value="PNDRDTASEII"/>
</dbReference>
<evidence type="ECO:0000259" key="6">
    <source>
        <dbReference type="Pfam" id="PF07992"/>
    </source>
</evidence>
<feature type="domain" description="FAD/NAD(P)-binding" evidence="6">
    <location>
        <begin position="2"/>
        <end position="158"/>
    </location>
</feature>
<name>X1CJ00_9ZZZZ</name>
<feature type="non-terminal residue" evidence="7">
    <location>
        <position position="159"/>
    </location>
</feature>
<proteinExistence type="predicted"/>
<comment type="caution">
    <text evidence="7">The sequence shown here is derived from an EMBL/GenBank/DDBJ whole genome shotgun (WGS) entry which is preliminary data.</text>
</comment>
<sequence length="159" mass="17825">MLTTVIENYPGFVEGIEGPELMKVMRAQAERYGAKIYDDDVTSVDFSVRPFKVTTFSETYEAEAIIIATGSSARWLNLESEQRLIGRGVSTCATCDGFFFKDREVVVIGGGDSALEESLYLANITSKVTVIHRRDQLRASKIMQERALNNPKIQFVWDS</sequence>
<keyword evidence="4" id="KW-1015">Disulfide bond</keyword>
<dbReference type="AlphaFoldDB" id="X1CJ00"/>
<dbReference type="PROSITE" id="PS00573">
    <property type="entry name" value="PYRIDINE_REDOX_2"/>
    <property type="match status" value="1"/>
</dbReference>
<dbReference type="PANTHER" id="PTHR48105">
    <property type="entry name" value="THIOREDOXIN REDUCTASE 1-RELATED-RELATED"/>
    <property type="match status" value="1"/>
</dbReference>
<gene>
    <name evidence="7" type="ORF">S01H4_46684</name>
</gene>